<dbReference type="GO" id="GO:0016757">
    <property type="term" value="F:glycosyltransferase activity"/>
    <property type="evidence" value="ECO:0007669"/>
    <property type="project" value="UniProtKB-KW"/>
</dbReference>
<evidence type="ECO:0000313" key="2">
    <source>
        <dbReference type="EMBL" id="WNC68464.1"/>
    </source>
</evidence>
<dbReference type="Pfam" id="PF00535">
    <property type="entry name" value="Glycos_transf_2"/>
    <property type="match status" value="1"/>
</dbReference>
<dbReference type="SUPFAM" id="SSF53448">
    <property type="entry name" value="Nucleotide-diphospho-sugar transferases"/>
    <property type="match status" value="1"/>
</dbReference>
<dbReference type="InterPro" id="IPR029044">
    <property type="entry name" value="Nucleotide-diphossugar_trans"/>
</dbReference>
<keyword evidence="2" id="KW-0328">Glycosyltransferase</keyword>
<dbReference type="Gene3D" id="3.90.550.10">
    <property type="entry name" value="Spore Coat Polysaccharide Biosynthesis Protein SpsA, Chain A"/>
    <property type="match status" value="1"/>
</dbReference>
<reference evidence="3" key="1">
    <citation type="submission" date="2023-09" db="EMBL/GenBank/DDBJ databases">
        <authorList>
            <person name="Li S."/>
            <person name="Li X."/>
            <person name="Zhang C."/>
            <person name="Zhao Z."/>
        </authorList>
    </citation>
    <scope>NUCLEOTIDE SEQUENCE [LARGE SCALE GENOMIC DNA]</scope>
    <source>
        <strain evidence="3">SQ345</strain>
    </source>
</reference>
<organism evidence="2 3">
    <name type="scientific">Thalassotalea nanhaiensis</name>
    <dbReference type="NCBI Taxonomy" id="3065648"/>
    <lineage>
        <taxon>Bacteria</taxon>
        <taxon>Pseudomonadati</taxon>
        <taxon>Pseudomonadota</taxon>
        <taxon>Gammaproteobacteria</taxon>
        <taxon>Alteromonadales</taxon>
        <taxon>Colwelliaceae</taxon>
        <taxon>Thalassotalea</taxon>
    </lineage>
</organism>
<dbReference type="EMBL" id="CP134146">
    <property type="protein sequence ID" value="WNC68464.1"/>
    <property type="molecule type" value="Genomic_DNA"/>
</dbReference>
<keyword evidence="2" id="KW-0808">Transferase</keyword>
<dbReference type="Proteomes" id="UP001248581">
    <property type="component" value="Chromosome"/>
</dbReference>
<proteinExistence type="predicted"/>
<dbReference type="EC" id="2.4.-.-" evidence="2"/>
<evidence type="ECO:0000259" key="1">
    <source>
        <dbReference type="Pfam" id="PF00535"/>
    </source>
</evidence>
<evidence type="ECO:0000313" key="3">
    <source>
        <dbReference type="Proteomes" id="UP001248581"/>
    </source>
</evidence>
<dbReference type="PANTHER" id="PTHR43179:SF7">
    <property type="entry name" value="RHAMNOSYLTRANSFERASE WBBL"/>
    <property type="match status" value="1"/>
</dbReference>
<accession>A0ABY9TL22</accession>
<gene>
    <name evidence="2" type="ORF">RI845_18335</name>
</gene>
<name>A0ABY9TL22_9GAMM</name>
<protein>
    <submittedName>
        <fullName evidence="2">Glycosyltransferase</fullName>
        <ecNumber evidence="2">2.4.-.-</ecNumber>
    </submittedName>
</protein>
<dbReference type="RefSeq" id="WP_348387620.1">
    <property type="nucleotide sequence ID" value="NZ_CP134146.1"/>
</dbReference>
<dbReference type="InterPro" id="IPR001173">
    <property type="entry name" value="Glyco_trans_2-like"/>
</dbReference>
<feature type="domain" description="Glycosyltransferase 2-like" evidence="1">
    <location>
        <begin position="4"/>
        <end position="186"/>
    </location>
</feature>
<dbReference type="PANTHER" id="PTHR43179">
    <property type="entry name" value="RHAMNOSYLTRANSFERASE WBBL"/>
    <property type="match status" value="1"/>
</dbReference>
<keyword evidence="3" id="KW-1185">Reference proteome</keyword>
<sequence length="270" mass="31527">MYISVVILSYNSITPLERCLLHLIEALKPLEMANEIFVVDNGSTDGSVELIESFQHKNEHLISTILFNENKGTTYSRNAALRQVKGEYILIIDSDAYVTSQAITSLINYLKHNPETGIAVPRLFYRNGNFQMSCDKFPTLIHKIKRFLFLKKFEKITNYLQSAKAPISVDYAISACWMISQKAFMDTGLFDENIFYSPEDVDYCIRVWEQGYKITYLPDVEVVHDAQELSRGFRLSMFHLHHLKGLVYLMRKHKYFWGLDNLYQRLNRIR</sequence>